<reference evidence="5 6" key="1">
    <citation type="submission" date="2015-08" db="EMBL/GenBank/DDBJ databases">
        <authorList>
            <person name="Babu N.S."/>
            <person name="Beckwith C.J."/>
            <person name="Beseler K.G."/>
            <person name="Brison A."/>
            <person name="Carone J.V."/>
            <person name="Caskin T.P."/>
            <person name="Diamond M."/>
            <person name="Durham M.E."/>
            <person name="Foxe J.M."/>
            <person name="Go M."/>
            <person name="Henderson B.A."/>
            <person name="Jones I.B."/>
            <person name="McGettigan J.A."/>
            <person name="Micheletti S.J."/>
            <person name="Nasrallah M.E."/>
            <person name="Ortiz D."/>
            <person name="Piller C.R."/>
            <person name="Privatt S.R."/>
            <person name="Schneider S.L."/>
            <person name="Sharp S."/>
            <person name="Smith T.C."/>
            <person name="Stanton J.D."/>
            <person name="Ullery H.E."/>
            <person name="Wilson R.J."/>
            <person name="Serrano M.G."/>
            <person name="Buck G."/>
            <person name="Lee V."/>
            <person name="Wang Y."/>
            <person name="Carvalho R."/>
            <person name="Voegtly L."/>
            <person name="Shi R."/>
            <person name="Duckworth R."/>
            <person name="Johnson A."/>
            <person name="Loviza R."/>
            <person name="Walstead R."/>
            <person name="Shah Z."/>
            <person name="Kiflezghi M."/>
            <person name="Wade K."/>
            <person name="Ball S.L."/>
            <person name="Bradley K.W."/>
            <person name="Asai D.J."/>
            <person name="Bowman C.A."/>
            <person name="Russell D.A."/>
            <person name="Pope W.H."/>
            <person name="Jacobs-Sera D."/>
            <person name="Hendrix R.W."/>
            <person name="Hatfull G.F."/>
        </authorList>
    </citation>
    <scope>NUCLEOTIDE SEQUENCE [LARGE SCALE GENOMIC DNA]</scope>
    <source>
        <strain evidence="5 6">DSM 27648</strain>
    </source>
</reference>
<protein>
    <recommendedName>
        <fullName evidence="7">Cellulose-binding domain protein</fullName>
    </recommendedName>
</protein>
<dbReference type="Pfam" id="PF07627">
    <property type="entry name" value="PSCyt3"/>
    <property type="match status" value="1"/>
</dbReference>
<evidence type="ECO:0008006" key="7">
    <source>
        <dbReference type="Google" id="ProtNLM"/>
    </source>
</evidence>
<evidence type="ECO:0000259" key="2">
    <source>
        <dbReference type="Pfam" id="PF07627"/>
    </source>
</evidence>
<feature type="domain" description="DUF1592" evidence="3">
    <location>
        <begin position="167"/>
        <end position="294"/>
    </location>
</feature>
<dbReference type="InterPro" id="IPR013039">
    <property type="entry name" value="DUF1588"/>
</dbReference>
<feature type="domain" description="DUF1587" evidence="1">
    <location>
        <begin position="14"/>
        <end position="75"/>
    </location>
</feature>
<sequence>MNGQIVVTPQVVRVTSLAYTNSVRDLFPGITIPALTLPSAPTSVVYDNNAVAQAPTATLIQAYQANGQAIANAVVAKLAAVLPCSASAVDDACATTYLTDLSSRAYRHPLQDDERARLGTAWQSLRAANDVPTSIGAVIEGILQAPAFLYQIEEGTPVEDNPNVARLTGNELATRLATLFWASIPDATLRAVGDDDRILDPDELDAQARRILDDPRAHESVAHMQYQWLRFNLLEKIKKDTTLFPTWSDTTAATMREATVRFTDHVFWEEGNFAALFTDSHAFVNDLLAPYYGLNAGGGSALTMTTVPSSQRSGLLTQVGLLSAFGHETMESPVLRGVFVLDRLLCSPPPPPPPDVKNTPPAATNVETTTTRERFQAHHEQGSCAGCHKLIDGVGFGFEHFDAVGKWRDSEGGKPVDATGMLIGTGDADGAFVGVGELSVKIANSQRSSFCITRNWMQYALGIDASAATEDLVKPLQADLGPTPAFRNLLLSIVKSSAFRFRTVTP</sequence>
<evidence type="ECO:0000313" key="5">
    <source>
        <dbReference type="EMBL" id="AKV03803.1"/>
    </source>
</evidence>
<dbReference type="STRING" id="1391654.AKJ09_10466"/>
<dbReference type="EMBL" id="CP012333">
    <property type="protein sequence ID" value="AKV03803.1"/>
    <property type="molecule type" value="Genomic_DNA"/>
</dbReference>
<evidence type="ECO:0000313" key="6">
    <source>
        <dbReference type="Proteomes" id="UP000064967"/>
    </source>
</evidence>
<keyword evidence="6" id="KW-1185">Reference proteome</keyword>
<dbReference type="KEGG" id="llu:AKJ09_10466"/>
<feature type="domain" description="DUF1595" evidence="4">
    <location>
        <begin position="93"/>
        <end position="153"/>
    </location>
</feature>
<dbReference type="InterPro" id="IPR013042">
    <property type="entry name" value="DUF1592"/>
</dbReference>
<evidence type="ECO:0000259" key="1">
    <source>
        <dbReference type="Pfam" id="PF07626"/>
    </source>
</evidence>
<dbReference type="Pfam" id="PF07637">
    <property type="entry name" value="PSD5"/>
    <property type="match status" value="1"/>
</dbReference>
<dbReference type="Pfam" id="PF07631">
    <property type="entry name" value="PSD4"/>
    <property type="match status" value="1"/>
</dbReference>
<proteinExistence type="predicted"/>
<dbReference type="Proteomes" id="UP000064967">
    <property type="component" value="Chromosome"/>
</dbReference>
<dbReference type="InterPro" id="IPR013043">
    <property type="entry name" value="DUF1595"/>
</dbReference>
<organism evidence="5 6">
    <name type="scientific">Labilithrix luteola</name>
    <dbReference type="NCBI Taxonomy" id="1391654"/>
    <lineage>
        <taxon>Bacteria</taxon>
        <taxon>Pseudomonadati</taxon>
        <taxon>Myxococcota</taxon>
        <taxon>Polyangia</taxon>
        <taxon>Polyangiales</taxon>
        <taxon>Labilitrichaceae</taxon>
        <taxon>Labilithrix</taxon>
    </lineage>
</organism>
<dbReference type="Pfam" id="PF07626">
    <property type="entry name" value="PSD3"/>
    <property type="match status" value="1"/>
</dbReference>
<dbReference type="InterPro" id="IPR013036">
    <property type="entry name" value="DUF1587"/>
</dbReference>
<dbReference type="AlphaFoldDB" id="A0A0K1QDK8"/>
<gene>
    <name evidence="5" type="ORF">AKJ09_10466</name>
</gene>
<name>A0A0K1QDK8_9BACT</name>
<evidence type="ECO:0000259" key="3">
    <source>
        <dbReference type="Pfam" id="PF07631"/>
    </source>
</evidence>
<accession>A0A0K1QDK8</accession>
<feature type="domain" description="DUF1588" evidence="2">
    <location>
        <begin position="312"/>
        <end position="411"/>
    </location>
</feature>
<evidence type="ECO:0000259" key="4">
    <source>
        <dbReference type="Pfam" id="PF07637"/>
    </source>
</evidence>